<gene>
    <name evidence="2" type="ORF">AVDCRST_MAG89-2443</name>
</gene>
<feature type="compositionally biased region" description="Basic and acidic residues" evidence="1">
    <location>
        <begin position="55"/>
        <end position="64"/>
    </location>
</feature>
<sequence>EDRSPSPAARRRHARAALRRHRHREHPQRPESRRPEGGGQPAPHRYRRPCPGRAGRLDAPDRARHPPRHHGGHGMGELHLSAAGDAARPRQQRGAAHPL</sequence>
<organism evidence="2">
    <name type="scientific">uncultured Gemmatimonadota bacterium</name>
    <dbReference type="NCBI Taxonomy" id="203437"/>
    <lineage>
        <taxon>Bacteria</taxon>
        <taxon>Pseudomonadati</taxon>
        <taxon>Gemmatimonadota</taxon>
        <taxon>environmental samples</taxon>
    </lineage>
</organism>
<evidence type="ECO:0000313" key="2">
    <source>
        <dbReference type="EMBL" id="CAA9337101.1"/>
    </source>
</evidence>
<feature type="non-terminal residue" evidence="2">
    <location>
        <position position="1"/>
    </location>
</feature>
<dbReference type="AlphaFoldDB" id="A0A6J4LQE3"/>
<accession>A0A6J4LQE3</accession>
<feature type="region of interest" description="Disordered" evidence="1">
    <location>
        <begin position="1"/>
        <end position="99"/>
    </location>
</feature>
<dbReference type="EMBL" id="CADCTV010000511">
    <property type="protein sequence ID" value="CAA9337101.1"/>
    <property type="molecule type" value="Genomic_DNA"/>
</dbReference>
<feature type="compositionally biased region" description="Basic and acidic residues" evidence="1">
    <location>
        <begin position="27"/>
        <end position="36"/>
    </location>
</feature>
<name>A0A6J4LQE3_9BACT</name>
<feature type="non-terminal residue" evidence="2">
    <location>
        <position position="99"/>
    </location>
</feature>
<reference evidence="2" key="1">
    <citation type="submission" date="2020-02" db="EMBL/GenBank/DDBJ databases">
        <authorList>
            <person name="Meier V. D."/>
        </authorList>
    </citation>
    <scope>NUCLEOTIDE SEQUENCE</scope>
    <source>
        <strain evidence="2">AVDCRST_MAG89</strain>
    </source>
</reference>
<feature type="compositionally biased region" description="Basic residues" evidence="1">
    <location>
        <begin position="9"/>
        <end position="26"/>
    </location>
</feature>
<evidence type="ECO:0000256" key="1">
    <source>
        <dbReference type="SAM" id="MobiDB-lite"/>
    </source>
</evidence>
<protein>
    <submittedName>
        <fullName evidence="2">Uncharacterized protein</fullName>
    </submittedName>
</protein>
<proteinExistence type="predicted"/>